<proteinExistence type="predicted"/>
<evidence type="ECO:0000256" key="1">
    <source>
        <dbReference type="SAM" id="MobiDB-lite"/>
    </source>
</evidence>
<gene>
    <name evidence="2" type="ORF">mRhiFer1_003652</name>
</gene>
<dbReference type="InterPro" id="IPR037380">
    <property type="entry name" value="DALRD3"/>
</dbReference>
<name>A0A7J7UIL0_RHIFE</name>
<reference evidence="2 3" key="1">
    <citation type="journal article" date="2020" name="Nature">
        <title>Six reference-quality genomes reveal evolution of bat adaptations.</title>
        <authorList>
            <person name="Jebb D."/>
            <person name="Huang Z."/>
            <person name="Pippel M."/>
            <person name="Hughes G.M."/>
            <person name="Lavrichenko K."/>
            <person name="Devanna P."/>
            <person name="Winkler S."/>
            <person name="Jermiin L.S."/>
            <person name="Skirmuntt E.C."/>
            <person name="Katzourakis A."/>
            <person name="Burkitt-Gray L."/>
            <person name="Ray D.A."/>
            <person name="Sullivan K.A.M."/>
            <person name="Roscito J.G."/>
            <person name="Kirilenko B.M."/>
            <person name="Davalos L.M."/>
            <person name="Corthals A.P."/>
            <person name="Power M.L."/>
            <person name="Jones G."/>
            <person name="Ransome R.D."/>
            <person name="Dechmann D.K.N."/>
            <person name="Locatelli A.G."/>
            <person name="Puechmaille S.J."/>
            <person name="Fedrigo O."/>
            <person name="Jarvis E.D."/>
            <person name="Hiller M."/>
            <person name="Vernes S.C."/>
            <person name="Myers E.W."/>
            <person name="Teeling E.C."/>
        </authorList>
    </citation>
    <scope>NUCLEOTIDE SEQUENCE [LARGE SCALE GENOMIC DNA]</scope>
    <source>
        <strain evidence="2">MRhiFer1</strain>
        <tissue evidence="2">Lung</tissue>
    </source>
</reference>
<dbReference type="GO" id="GO:0000049">
    <property type="term" value="F:tRNA binding"/>
    <property type="evidence" value="ECO:0007669"/>
    <property type="project" value="TreeGrafter"/>
</dbReference>
<dbReference type="GO" id="GO:0106217">
    <property type="term" value="P:tRNA C3-cytosine methylation"/>
    <property type="evidence" value="ECO:0007669"/>
    <property type="project" value="TreeGrafter"/>
</dbReference>
<accession>A0A7J7UIL0</accession>
<feature type="region of interest" description="Disordered" evidence="1">
    <location>
        <begin position="483"/>
        <end position="504"/>
    </location>
</feature>
<dbReference type="AlphaFoldDB" id="A0A7J7UIL0"/>
<protein>
    <submittedName>
        <fullName evidence="2">DALR anticodon binding domain containing 3</fullName>
    </submittedName>
</protein>
<evidence type="ECO:0000313" key="3">
    <source>
        <dbReference type="Proteomes" id="UP000585614"/>
    </source>
</evidence>
<dbReference type="PANTHER" id="PTHR16043">
    <property type="entry name" value="DALRD3 PROTEIN"/>
    <property type="match status" value="1"/>
</dbReference>
<evidence type="ECO:0000313" key="2">
    <source>
        <dbReference type="EMBL" id="KAF6312747.1"/>
    </source>
</evidence>
<sequence length="504" mass="54180">MATGRLGVEETLGALNAALGPGGPVWFKETRSRHLRARDFLAPRRALEARFGDGQVPERVFHAVSDLQGPGVAPVLRCAPTPAGLALQLQRSAVFERVLGAVEAYAAPAAPATPGPRVLLHCSALRAAPCALRLSQLRVILVADHLARALHAHGVSVRLVPAVRDPHMSTFLQQLWVDWPATSERAETESLRSRALAELSPADDRGALPPGVLGSVCLKNLLEERGRAAGYDPNLDNCLVTDDLLSVLAELRAALLHWPEAGADSCMVVHVVSCEEEFQQQKLDLLWWKLDDQAPLIQKHLVCGSVKVAGTPGTLTAPEYYELRHMQVCKASALKHSRDLTEDPAWTETFRVLSVATIKFEMLSTAPQSQLVLALADSSISTKGTKSGTFVMYNCARLATLFEGYKHSMEQGLYPPFPPVSSLDFSLLHDEYPPLPSRAEPGGGPGRHCRRAAHRGANGDGVQVPGEAQHGLQLLLQPCTHPRGASATPVRSNVCPSAASAGRA</sequence>
<dbReference type="Proteomes" id="UP000585614">
    <property type="component" value="Unassembled WGS sequence"/>
</dbReference>
<feature type="region of interest" description="Disordered" evidence="1">
    <location>
        <begin position="436"/>
        <end position="465"/>
    </location>
</feature>
<organism evidence="2 3">
    <name type="scientific">Rhinolophus ferrumequinum</name>
    <name type="common">Greater horseshoe bat</name>
    <dbReference type="NCBI Taxonomy" id="59479"/>
    <lineage>
        <taxon>Eukaryota</taxon>
        <taxon>Metazoa</taxon>
        <taxon>Chordata</taxon>
        <taxon>Craniata</taxon>
        <taxon>Vertebrata</taxon>
        <taxon>Euteleostomi</taxon>
        <taxon>Mammalia</taxon>
        <taxon>Eutheria</taxon>
        <taxon>Laurasiatheria</taxon>
        <taxon>Chiroptera</taxon>
        <taxon>Yinpterochiroptera</taxon>
        <taxon>Rhinolophoidea</taxon>
        <taxon>Rhinolophidae</taxon>
        <taxon>Rhinolophinae</taxon>
        <taxon>Rhinolophus</taxon>
    </lineage>
</organism>
<comment type="caution">
    <text evidence="2">The sequence shown here is derived from an EMBL/GenBank/DDBJ whole genome shotgun (WGS) entry which is preliminary data.</text>
</comment>
<dbReference type="PANTHER" id="PTHR16043:SF1">
    <property type="entry name" value="DALR ANTICODON-BINDING DOMAIN-CONTAINING PROTEIN 3"/>
    <property type="match status" value="1"/>
</dbReference>
<dbReference type="EMBL" id="JACAGC010000016">
    <property type="protein sequence ID" value="KAF6312747.1"/>
    <property type="molecule type" value="Genomic_DNA"/>
</dbReference>